<protein>
    <recommendedName>
        <fullName evidence="7">Terpene cyclase/mutase family member</fullName>
        <ecNumber evidence="7">5.4.99.-</ecNumber>
    </recommendedName>
</protein>
<evidence type="ECO:0000256" key="6">
    <source>
        <dbReference type="ARBA" id="ARBA00023235"/>
    </source>
</evidence>
<dbReference type="InterPro" id="IPR008930">
    <property type="entry name" value="Terpenoid_cyclase/PrenylTrfase"/>
</dbReference>
<dbReference type="GO" id="GO:0006696">
    <property type="term" value="P:ergosterol biosynthetic process"/>
    <property type="evidence" value="ECO:0007669"/>
    <property type="project" value="TreeGrafter"/>
</dbReference>
<sequence>MAVPRSYPPAGPLGQTDPLRWRLSSATDGGRHVWHYARDADSPSAAAYETVWGKDDEGVRGAAEQSDETAYWLGLDLPLKDVSPEAAETPLNSAKKGYEFYKRLQSKDGHWSGEYGGPMFLLPGIIIAMYVTKTPIPEEWKIEIARYLANMQRDGGEDDQGWGIHFEARSSVFGTGLNYVVLRLLGVGPDEPMMVKARNCLHKLGGCEGIPSWGKFWLAILNVHSWRGLNPTPAELWLLPDIAPIHPWRWWIHTRNVYIPMGYLSGKGFQAEEDDLIRSLRNELYTQPYSSIDWPSLRNSISPYDVYSPHSRVANACFAVLDIYDRLAPSWIRKKALERAYKLVVMEDENTSYQTIGPVSKAMNMICRWLEEGPESEAFQQHVLKIRDFMWMSKDGMMMTGTNGSQLWDASFIAQALYESGLASLPENQRSTALLLDWLDQCQIRDNPPHFEQAYRHRTKGAWPFSTAEQSYTVSDCTAEGMKSVLLLQELPHVTERVSYPRFCDAVDTILSLQNPSGGFASYELVRGSPLLELLNPAEVFANIMIEYPYVECTTACVTALSVFRKKYPTYRAGEIERASKKAIDWIKTAQRADGSWYGSWGICFTYATMFSIESLALAGENYSNSSHVERACEFLLGKQMEDGGWGESYKSCETEQYVHNAKSQVVNTAWAVITLLTAKYPDPEPIRRGCRLIMSRQQPDGSWPQESIEGVFNKNAAISYPNFKFAWTINALGQAWKKLPREGW</sequence>
<dbReference type="Pfam" id="PF13249">
    <property type="entry name" value="SQHop_cyclase_N"/>
    <property type="match status" value="1"/>
</dbReference>
<reference evidence="10" key="1">
    <citation type="journal article" date="2014" name="Genome Announc.">
        <title>Draft genome sequence of Rhodosporidium toruloides CECT1137, an oleaginous yeast of biotechnological interest.</title>
        <authorList>
            <person name="Morin N."/>
            <person name="Calcas X."/>
            <person name="Devillers H."/>
            <person name="Durrens P."/>
            <person name="Sherman D.J."/>
            <person name="Nicaud J.-M."/>
            <person name="Neuveglise C."/>
        </authorList>
    </citation>
    <scope>NUCLEOTIDE SEQUENCE</scope>
    <source>
        <strain evidence="10">CECT1137</strain>
    </source>
</reference>
<evidence type="ECO:0000313" key="10">
    <source>
        <dbReference type="EMBL" id="CDR36232.1"/>
    </source>
</evidence>
<evidence type="ECO:0000259" key="9">
    <source>
        <dbReference type="Pfam" id="PF13249"/>
    </source>
</evidence>
<dbReference type="GO" id="GO:0000250">
    <property type="term" value="F:lanosterol synthase activity"/>
    <property type="evidence" value="ECO:0007669"/>
    <property type="project" value="TreeGrafter"/>
</dbReference>
<dbReference type="Pfam" id="PF13243">
    <property type="entry name" value="SQHop_cyclase_C"/>
    <property type="match status" value="1"/>
</dbReference>
<feature type="domain" description="Squalene cyclase N-terminal" evidence="9">
    <location>
        <begin position="101"/>
        <end position="393"/>
    </location>
</feature>
<dbReference type="SUPFAM" id="SSF48239">
    <property type="entry name" value="Terpenoid cyclases/Protein prenyltransferases"/>
    <property type="match status" value="2"/>
</dbReference>
<dbReference type="InterPro" id="IPR032696">
    <property type="entry name" value="SQ_cyclase_C"/>
</dbReference>
<name>A0A061ALK5_RHOTO</name>
<keyword evidence="2" id="KW-0444">Lipid biosynthesis</keyword>
<keyword evidence="4" id="KW-0752">Steroid biosynthesis</keyword>
<comment type="similarity">
    <text evidence="1 7">Belongs to the terpene cyclase/mutase family.</text>
</comment>
<dbReference type="PANTHER" id="PTHR11764">
    <property type="entry name" value="TERPENE CYCLASE/MUTASE FAMILY MEMBER"/>
    <property type="match status" value="1"/>
</dbReference>
<dbReference type="InterPro" id="IPR018333">
    <property type="entry name" value="Squalene_cyclase"/>
</dbReference>
<dbReference type="SFLD" id="SFLDG01016">
    <property type="entry name" value="Prenyltransferase_Like_2"/>
    <property type="match status" value="1"/>
</dbReference>
<dbReference type="PANTHER" id="PTHR11764:SF20">
    <property type="entry name" value="LANOSTEROL SYNTHASE"/>
    <property type="match status" value="1"/>
</dbReference>
<evidence type="ECO:0000256" key="4">
    <source>
        <dbReference type="ARBA" id="ARBA00022955"/>
    </source>
</evidence>
<dbReference type="EMBL" id="LK052936">
    <property type="protein sequence ID" value="CDR36232.1"/>
    <property type="molecule type" value="Genomic_DNA"/>
</dbReference>
<dbReference type="InterPro" id="IPR032697">
    <property type="entry name" value="SQ_cyclase_N"/>
</dbReference>
<gene>
    <name evidence="10" type="ORF">RHTO0S_01e17128g</name>
</gene>
<keyword evidence="3" id="KW-0677">Repeat</keyword>
<evidence type="ECO:0000256" key="7">
    <source>
        <dbReference type="RuleBase" id="RU362003"/>
    </source>
</evidence>
<dbReference type="PROSITE" id="PS01074">
    <property type="entry name" value="TERPENE_SYNTHASES"/>
    <property type="match status" value="1"/>
</dbReference>
<dbReference type="CDD" id="cd02892">
    <property type="entry name" value="SQCY_1"/>
    <property type="match status" value="1"/>
</dbReference>
<dbReference type="NCBIfam" id="TIGR01787">
    <property type="entry name" value="squalene_cyclas"/>
    <property type="match status" value="1"/>
</dbReference>
<dbReference type="Gene3D" id="1.50.10.20">
    <property type="match status" value="2"/>
</dbReference>
<keyword evidence="5" id="KW-0443">Lipid metabolism</keyword>
<dbReference type="AlphaFoldDB" id="A0A061ALK5"/>
<evidence type="ECO:0000256" key="1">
    <source>
        <dbReference type="ARBA" id="ARBA00009755"/>
    </source>
</evidence>
<keyword evidence="6 7" id="KW-0413">Isomerase</keyword>
<organism evidence="10">
    <name type="scientific">Rhodotorula toruloides</name>
    <name type="common">Yeast</name>
    <name type="synonym">Rhodosporidium toruloides</name>
    <dbReference type="NCBI Taxonomy" id="5286"/>
    <lineage>
        <taxon>Eukaryota</taxon>
        <taxon>Fungi</taxon>
        <taxon>Dikarya</taxon>
        <taxon>Basidiomycota</taxon>
        <taxon>Pucciniomycotina</taxon>
        <taxon>Microbotryomycetes</taxon>
        <taxon>Sporidiobolales</taxon>
        <taxon>Sporidiobolaceae</taxon>
        <taxon>Rhodotorula</taxon>
    </lineage>
</organism>
<feature type="domain" description="Squalene cyclase C-terminal" evidence="8">
    <location>
        <begin position="405"/>
        <end position="736"/>
    </location>
</feature>
<dbReference type="EC" id="5.4.99.-" evidence="7"/>
<dbReference type="OrthoDB" id="21502at2759"/>
<evidence type="ECO:0000256" key="5">
    <source>
        <dbReference type="ARBA" id="ARBA00023098"/>
    </source>
</evidence>
<evidence type="ECO:0000259" key="8">
    <source>
        <dbReference type="Pfam" id="PF13243"/>
    </source>
</evidence>
<evidence type="ECO:0000256" key="3">
    <source>
        <dbReference type="ARBA" id="ARBA00022737"/>
    </source>
</evidence>
<evidence type="ECO:0000256" key="2">
    <source>
        <dbReference type="ARBA" id="ARBA00022516"/>
    </source>
</evidence>
<dbReference type="FunFam" id="1.50.10.20:FF:000003">
    <property type="entry name" value="Terpene cyclase/mutase family member"/>
    <property type="match status" value="1"/>
</dbReference>
<dbReference type="Gene3D" id="6.20.120.20">
    <property type="match status" value="1"/>
</dbReference>
<proteinExistence type="inferred from homology"/>
<dbReference type="GO" id="GO:0016104">
    <property type="term" value="P:triterpenoid biosynthetic process"/>
    <property type="evidence" value="ECO:0007669"/>
    <property type="project" value="InterPro"/>
</dbReference>
<accession>A0A061ALK5</accession>
<dbReference type="InterPro" id="IPR002365">
    <property type="entry name" value="Terpene_synthase_CS"/>
</dbReference>
<dbReference type="GO" id="GO:0005811">
    <property type="term" value="C:lipid droplet"/>
    <property type="evidence" value="ECO:0007669"/>
    <property type="project" value="InterPro"/>
</dbReference>